<feature type="compositionally biased region" description="Acidic residues" evidence="1">
    <location>
        <begin position="41"/>
        <end position="54"/>
    </location>
</feature>
<dbReference type="Proteomes" id="UP000682733">
    <property type="component" value="Unassembled WGS sequence"/>
</dbReference>
<organism evidence="2 3">
    <name type="scientific">Didymodactylos carnosus</name>
    <dbReference type="NCBI Taxonomy" id="1234261"/>
    <lineage>
        <taxon>Eukaryota</taxon>
        <taxon>Metazoa</taxon>
        <taxon>Spiralia</taxon>
        <taxon>Gnathifera</taxon>
        <taxon>Rotifera</taxon>
        <taxon>Eurotatoria</taxon>
        <taxon>Bdelloidea</taxon>
        <taxon>Philodinida</taxon>
        <taxon>Philodinidae</taxon>
        <taxon>Didymodactylos</taxon>
    </lineage>
</organism>
<name>A0A8S2WPC4_9BILA</name>
<dbReference type="AlphaFoldDB" id="A0A8S2WPC4"/>
<proteinExistence type="predicted"/>
<evidence type="ECO:0000313" key="3">
    <source>
        <dbReference type="Proteomes" id="UP000682733"/>
    </source>
</evidence>
<accession>A0A8S2WPC4</accession>
<feature type="compositionally biased region" description="Basic and acidic residues" evidence="1">
    <location>
        <begin position="18"/>
        <end position="40"/>
    </location>
</feature>
<gene>
    <name evidence="2" type="ORF">TMI583_LOCUS45945</name>
</gene>
<dbReference type="EMBL" id="CAJOBA010083791">
    <property type="protein sequence ID" value="CAF4453872.1"/>
    <property type="molecule type" value="Genomic_DNA"/>
</dbReference>
<evidence type="ECO:0000256" key="1">
    <source>
        <dbReference type="SAM" id="MobiDB-lite"/>
    </source>
</evidence>
<evidence type="ECO:0000313" key="2">
    <source>
        <dbReference type="EMBL" id="CAF4453872.1"/>
    </source>
</evidence>
<comment type="caution">
    <text evidence="2">The sequence shown here is derived from an EMBL/GenBank/DDBJ whole genome shotgun (WGS) entry which is preliminary data.</text>
</comment>
<sequence length="258" mass="29784">MPKVNKRKAQAQSKAQAIRKEEEDKDVESFEEKLKEHEVEEMSVEEEDDNDDEEEYILEKDDTLLMEKLQLSDIADLFELCKTQTGVRNLSVILYMLLRHVGLPWGTIDDLLASIGAYRCKTAHKSAKIFVSGDFNTFTEDNRGGKQSDSFYDTYPELEMDAKAFAIQGCSQKAANFTAGHLARFIDDKYYEITQSKKSEEGLVRSEKSCRLDLRRWRAKFQPNSQRPYFEGHERADVVARQSRLAIPYCETMCAYMP</sequence>
<protein>
    <submittedName>
        <fullName evidence="2">Uncharacterized protein</fullName>
    </submittedName>
</protein>
<feature type="region of interest" description="Disordered" evidence="1">
    <location>
        <begin position="1"/>
        <end position="54"/>
    </location>
</feature>
<reference evidence="2" key="1">
    <citation type="submission" date="2021-02" db="EMBL/GenBank/DDBJ databases">
        <authorList>
            <person name="Nowell W R."/>
        </authorList>
    </citation>
    <scope>NUCLEOTIDE SEQUENCE</scope>
</reference>